<feature type="transmembrane region" description="Helical" evidence="7">
    <location>
        <begin position="241"/>
        <end position="260"/>
    </location>
</feature>
<dbReference type="Pfam" id="PF01694">
    <property type="entry name" value="Rhomboid"/>
    <property type="match status" value="2"/>
</dbReference>
<feature type="transmembrane region" description="Helical" evidence="7">
    <location>
        <begin position="52"/>
        <end position="75"/>
    </location>
</feature>
<dbReference type="InterPro" id="IPR035952">
    <property type="entry name" value="Rhomboid-like_sf"/>
</dbReference>
<feature type="transmembrane region" description="Helical" evidence="7">
    <location>
        <begin position="181"/>
        <end position="201"/>
    </location>
</feature>
<comment type="subcellular location">
    <subcellularLocation>
        <location evidence="1">Membrane</location>
        <topology evidence="1">Multi-pass membrane protein</topology>
    </subcellularLocation>
</comment>
<proteinExistence type="inferred from homology"/>
<evidence type="ECO:0000256" key="1">
    <source>
        <dbReference type="ARBA" id="ARBA00004141"/>
    </source>
</evidence>
<organism evidence="9">
    <name type="scientific">Roseihalotalea indica</name>
    <dbReference type="NCBI Taxonomy" id="2867963"/>
    <lineage>
        <taxon>Bacteria</taxon>
        <taxon>Pseudomonadati</taxon>
        <taxon>Bacteroidota</taxon>
        <taxon>Cytophagia</taxon>
        <taxon>Cytophagales</taxon>
        <taxon>Catalimonadaceae</taxon>
        <taxon>Roseihalotalea</taxon>
    </lineage>
</organism>
<reference evidence="9" key="1">
    <citation type="journal article" date="2023" name="Comput. Struct. Biotechnol. J.">
        <title>Discovery of a novel marine Bacteroidetes with a rich repertoire of carbohydrate-active enzymes.</title>
        <authorList>
            <person name="Chen B."/>
            <person name="Liu G."/>
            <person name="Chen Q."/>
            <person name="Wang H."/>
            <person name="Liu L."/>
            <person name="Tang K."/>
        </authorList>
    </citation>
    <scope>NUCLEOTIDE SEQUENCE</scope>
    <source>
        <strain evidence="9">TK19036</strain>
    </source>
</reference>
<evidence type="ECO:0000256" key="7">
    <source>
        <dbReference type="SAM" id="Phobius"/>
    </source>
</evidence>
<feature type="transmembrane region" description="Helical" evidence="7">
    <location>
        <begin position="12"/>
        <end position="32"/>
    </location>
</feature>
<keyword evidence="5 7" id="KW-1133">Transmembrane helix</keyword>
<dbReference type="PANTHER" id="PTHR43731:SF14">
    <property type="entry name" value="PRESENILIN-ASSOCIATED RHOMBOID-LIKE PROTEIN, MITOCHONDRIAL"/>
    <property type="match status" value="1"/>
</dbReference>
<dbReference type="EMBL" id="CP120682">
    <property type="protein sequence ID" value="WKN38757.1"/>
    <property type="molecule type" value="Genomic_DNA"/>
</dbReference>
<sequence>MFGNLTPTVKNLLIINIAIFAIQSLVFSDQLFVNLFGLRYIHAESFRPYQFITHLFIHGSLFHLFGNMFALFIFGPLLERVWGSQRFLIFYLVTGLGASLLYSAINYYEVNQLEQAAERVLEETTPDRLSTFVLEEAEFAYRGSEQIKTLVDGFYDNPNSSSYVNQSRQLVREIVQSKANIPMVGASGAVFGILMAFGLLFPNTELFLLFFPFPIKAKYFVLFYGLYELWAGFSRNPGDNVAHFAHLGGMLFAFILLKIWKDKRDAFY</sequence>
<evidence type="ECO:0000256" key="6">
    <source>
        <dbReference type="ARBA" id="ARBA00023136"/>
    </source>
</evidence>
<protein>
    <submittedName>
        <fullName evidence="9">Rhomboid family intramembrane serine protease</fullName>
    </submittedName>
</protein>
<feature type="transmembrane region" description="Helical" evidence="7">
    <location>
        <begin position="206"/>
        <end position="226"/>
    </location>
</feature>
<evidence type="ECO:0000256" key="4">
    <source>
        <dbReference type="ARBA" id="ARBA00022801"/>
    </source>
</evidence>
<feature type="domain" description="Peptidase S54 rhomboid" evidence="8">
    <location>
        <begin position="48"/>
        <end position="107"/>
    </location>
</feature>
<evidence type="ECO:0000256" key="3">
    <source>
        <dbReference type="ARBA" id="ARBA00022692"/>
    </source>
</evidence>
<gene>
    <name evidence="9" type="ORF">K4G66_08575</name>
</gene>
<reference evidence="9" key="2">
    <citation type="journal article" date="2024" name="Antonie Van Leeuwenhoek">
        <title>Roseihalotalea indica gen. nov., sp. nov., a halophilic Bacteroidetes from mesopelagic Southwest Indian Ocean with higher carbohydrate metabolic potential.</title>
        <authorList>
            <person name="Chen B."/>
            <person name="Zhang M."/>
            <person name="Lin D."/>
            <person name="Ye J."/>
            <person name="Tang K."/>
        </authorList>
    </citation>
    <scope>NUCLEOTIDE SEQUENCE</scope>
    <source>
        <strain evidence="9">TK19036</strain>
    </source>
</reference>
<feature type="domain" description="Peptidase S54 rhomboid" evidence="8">
    <location>
        <begin position="176"/>
        <end position="257"/>
    </location>
</feature>
<evidence type="ECO:0000313" key="9">
    <source>
        <dbReference type="EMBL" id="WKN38757.1"/>
    </source>
</evidence>
<dbReference type="InterPro" id="IPR050925">
    <property type="entry name" value="Rhomboid_protease_S54"/>
</dbReference>
<keyword evidence="9" id="KW-0645">Protease</keyword>
<dbReference type="GO" id="GO:0016020">
    <property type="term" value="C:membrane"/>
    <property type="evidence" value="ECO:0007669"/>
    <property type="project" value="UniProtKB-SubCell"/>
</dbReference>
<evidence type="ECO:0000259" key="8">
    <source>
        <dbReference type="Pfam" id="PF01694"/>
    </source>
</evidence>
<evidence type="ECO:0000256" key="2">
    <source>
        <dbReference type="ARBA" id="ARBA00009045"/>
    </source>
</evidence>
<comment type="similarity">
    <text evidence="2">Belongs to the peptidase S54 family.</text>
</comment>
<keyword evidence="3 7" id="KW-0812">Transmembrane</keyword>
<evidence type="ECO:0000256" key="5">
    <source>
        <dbReference type="ARBA" id="ARBA00022989"/>
    </source>
</evidence>
<keyword evidence="6 7" id="KW-0472">Membrane</keyword>
<dbReference type="AlphaFoldDB" id="A0AA49JJ69"/>
<dbReference type="Gene3D" id="1.20.1540.10">
    <property type="entry name" value="Rhomboid-like"/>
    <property type="match status" value="1"/>
</dbReference>
<accession>A0AA49JJ69</accession>
<feature type="transmembrane region" description="Helical" evidence="7">
    <location>
        <begin position="87"/>
        <end position="105"/>
    </location>
</feature>
<dbReference type="GO" id="GO:0004252">
    <property type="term" value="F:serine-type endopeptidase activity"/>
    <property type="evidence" value="ECO:0007669"/>
    <property type="project" value="InterPro"/>
</dbReference>
<dbReference type="SUPFAM" id="SSF144091">
    <property type="entry name" value="Rhomboid-like"/>
    <property type="match status" value="1"/>
</dbReference>
<name>A0AA49JJ69_9BACT</name>
<keyword evidence="4" id="KW-0378">Hydrolase</keyword>
<dbReference type="PANTHER" id="PTHR43731">
    <property type="entry name" value="RHOMBOID PROTEASE"/>
    <property type="match status" value="1"/>
</dbReference>
<dbReference type="InterPro" id="IPR022764">
    <property type="entry name" value="Peptidase_S54_rhomboid_dom"/>
</dbReference>
<dbReference type="GO" id="GO:0006508">
    <property type="term" value="P:proteolysis"/>
    <property type="evidence" value="ECO:0007669"/>
    <property type="project" value="UniProtKB-KW"/>
</dbReference>